<dbReference type="InterPro" id="IPR043504">
    <property type="entry name" value="Peptidase_S1_PA_chymotrypsin"/>
</dbReference>
<evidence type="ECO:0000256" key="2">
    <source>
        <dbReference type="SAM" id="MobiDB-lite"/>
    </source>
</evidence>
<gene>
    <name evidence="4" type="ORF">GCM10010449_64570</name>
</gene>
<dbReference type="PANTHER" id="PTHR15462">
    <property type="entry name" value="SERINE PROTEASE"/>
    <property type="match status" value="1"/>
</dbReference>
<dbReference type="RefSeq" id="WP_344526977.1">
    <property type="nucleotide sequence ID" value="NZ_BAAAUG010000141.1"/>
</dbReference>
<dbReference type="SUPFAM" id="SSF50494">
    <property type="entry name" value="Trypsin-like serine proteases"/>
    <property type="match status" value="1"/>
</dbReference>
<feature type="signal peptide" evidence="3">
    <location>
        <begin position="1"/>
        <end position="39"/>
    </location>
</feature>
<dbReference type="EMBL" id="BAAAUG010000141">
    <property type="protein sequence ID" value="GAA3135016.1"/>
    <property type="molecule type" value="Genomic_DNA"/>
</dbReference>
<accession>A0ABP6N5F7</accession>
<keyword evidence="1 3" id="KW-0732">Signal</keyword>
<protein>
    <recommendedName>
        <fullName evidence="6">Secreted protein</fullName>
    </recommendedName>
</protein>
<comment type="caution">
    <text evidence="4">The sequence shown here is derived from an EMBL/GenBank/DDBJ whole genome shotgun (WGS) entry which is preliminary data.</text>
</comment>
<feature type="chain" id="PRO_5046572175" description="Secreted protein" evidence="3">
    <location>
        <begin position="40"/>
        <end position="417"/>
    </location>
</feature>
<feature type="region of interest" description="Disordered" evidence="2">
    <location>
        <begin position="40"/>
        <end position="75"/>
    </location>
</feature>
<proteinExistence type="predicted"/>
<dbReference type="Proteomes" id="UP001501637">
    <property type="component" value="Unassembled WGS sequence"/>
</dbReference>
<dbReference type="InterPro" id="IPR050966">
    <property type="entry name" value="Glutamyl_endopeptidase"/>
</dbReference>
<dbReference type="PANTHER" id="PTHR15462:SF19">
    <property type="entry name" value="PEPTIDASE S1 DOMAIN-CONTAINING PROTEIN"/>
    <property type="match status" value="1"/>
</dbReference>
<dbReference type="InterPro" id="IPR009003">
    <property type="entry name" value="Peptidase_S1_PA"/>
</dbReference>
<keyword evidence="5" id="KW-1185">Reference proteome</keyword>
<evidence type="ECO:0008006" key="6">
    <source>
        <dbReference type="Google" id="ProtNLM"/>
    </source>
</evidence>
<name>A0ABP6N5F7_9ACTN</name>
<reference evidence="5" key="1">
    <citation type="journal article" date="2019" name="Int. J. Syst. Evol. Microbiol.">
        <title>The Global Catalogue of Microorganisms (GCM) 10K type strain sequencing project: providing services to taxonomists for standard genome sequencing and annotation.</title>
        <authorList>
            <consortium name="The Broad Institute Genomics Platform"/>
            <consortium name="The Broad Institute Genome Sequencing Center for Infectious Disease"/>
            <person name="Wu L."/>
            <person name="Ma J."/>
        </authorList>
    </citation>
    <scope>NUCLEOTIDE SEQUENCE [LARGE SCALE GENOMIC DNA]</scope>
    <source>
        <strain evidence="5">JCM 9092</strain>
    </source>
</reference>
<feature type="region of interest" description="Disordered" evidence="2">
    <location>
        <begin position="1"/>
        <end position="22"/>
    </location>
</feature>
<evidence type="ECO:0000313" key="4">
    <source>
        <dbReference type="EMBL" id="GAA3135016.1"/>
    </source>
</evidence>
<evidence type="ECO:0000256" key="1">
    <source>
        <dbReference type="ARBA" id="ARBA00022729"/>
    </source>
</evidence>
<evidence type="ECO:0000256" key="3">
    <source>
        <dbReference type="SAM" id="SignalP"/>
    </source>
</evidence>
<sequence length="417" mass="43637">MRPIRPLKTARRGGSARGRTSPVAAAVAIGAALVLTATACGPSEDNAGDEPSASQPADDANDGNGGNDDGKVTIPDDLQDRLKEHGIDLDKWRDGAWKNWDKDDWLREAGDYVNPIIDGLWDSDRMRDADKNPDRGVDDNDISGDQGVTDPTPEPVEAAALKTPYDASAPASGKLFFDGPEGSMVCSATVVKDPAHPGKSNMVWTAGHCVHAGSEGGWYRNIAFVPSYNNSGKSAAELQNAPKEEVAPHGVWWGDWAQTSDQWIEQGGPTGGKGAPYDFAAIHVTPEKGSEGKSLEEQVGSALPVDFNAPAVPQIANMTATGYPAAPPFDGQKAFQCADKPGRLSISKPEPTMYRIGCTMTGGSSGGGWVAKGSDGKPALVSNTSIGPVTAGWLAGPRLGKEAKGIYGAVSKKFADK</sequence>
<feature type="compositionally biased region" description="Basic and acidic residues" evidence="2">
    <location>
        <begin position="123"/>
        <end position="138"/>
    </location>
</feature>
<evidence type="ECO:0000313" key="5">
    <source>
        <dbReference type="Proteomes" id="UP001501637"/>
    </source>
</evidence>
<organism evidence="4 5">
    <name type="scientific">Streptomyces rectiviolaceus</name>
    <dbReference type="NCBI Taxonomy" id="332591"/>
    <lineage>
        <taxon>Bacteria</taxon>
        <taxon>Bacillati</taxon>
        <taxon>Actinomycetota</taxon>
        <taxon>Actinomycetes</taxon>
        <taxon>Kitasatosporales</taxon>
        <taxon>Streptomycetaceae</taxon>
        <taxon>Streptomyces</taxon>
    </lineage>
</organism>
<feature type="region of interest" description="Disordered" evidence="2">
    <location>
        <begin position="123"/>
        <end position="154"/>
    </location>
</feature>
<dbReference type="Gene3D" id="2.40.10.10">
    <property type="entry name" value="Trypsin-like serine proteases"/>
    <property type="match status" value="2"/>
</dbReference>